<dbReference type="RefSeq" id="WP_275823658.1">
    <property type="nucleotide sequence ID" value="NZ_JARHUD010000008.1"/>
</dbReference>
<gene>
    <name evidence="2" type="ORF">P2G67_12990</name>
</gene>
<dbReference type="Gene3D" id="2.30.30.40">
    <property type="entry name" value="SH3 Domains"/>
    <property type="match status" value="1"/>
</dbReference>
<evidence type="ECO:0000256" key="1">
    <source>
        <dbReference type="SAM" id="SignalP"/>
    </source>
</evidence>
<dbReference type="EMBL" id="JARHUD010000008">
    <property type="protein sequence ID" value="MDF2096891.1"/>
    <property type="molecule type" value="Genomic_DNA"/>
</dbReference>
<accession>A0ABT5YPJ3</accession>
<protein>
    <submittedName>
        <fullName evidence="2">SH3 domain-containing protein</fullName>
    </submittedName>
</protein>
<dbReference type="Pfam" id="PF06347">
    <property type="entry name" value="SH3_4"/>
    <property type="match status" value="2"/>
</dbReference>
<keyword evidence="3" id="KW-1185">Reference proteome</keyword>
<evidence type="ECO:0000313" key="3">
    <source>
        <dbReference type="Proteomes" id="UP001215503"/>
    </source>
</evidence>
<dbReference type="Proteomes" id="UP001215503">
    <property type="component" value="Unassembled WGS sequence"/>
</dbReference>
<feature type="signal peptide" evidence="1">
    <location>
        <begin position="1"/>
        <end position="22"/>
    </location>
</feature>
<name>A0ABT5YPJ3_9PROT</name>
<feature type="chain" id="PRO_5045564683" evidence="1">
    <location>
        <begin position="23"/>
        <end position="179"/>
    </location>
</feature>
<reference evidence="2 3" key="1">
    <citation type="submission" date="2023-03" db="EMBL/GenBank/DDBJ databases">
        <title>Fodinicurvata sp. CAU 1616 isolated from sea sendiment.</title>
        <authorList>
            <person name="Kim W."/>
        </authorList>
    </citation>
    <scope>NUCLEOTIDE SEQUENCE [LARGE SCALE GENOMIC DNA]</scope>
    <source>
        <strain evidence="2 3">CAU 1616</strain>
    </source>
</reference>
<organism evidence="2 3">
    <name type="scientific">Aquibaculum arenosum</name>
    <dbReference type="NCBI Taxonomy" id="3032591"/>
    <lineage>
        <taxon>Bacteria</taxon>
        <taxon>Pseudomonadati</taxon>
        <taxon>Pseudomonadota</taxon>
        <taxon>Alphaproteobacteria</taxon>
        <taxon>Rhodospirillales</taxon>
        <taxon>Rhodovibrionaceae</taxon>
        <taxon>Aquibaculum</taxon>
    </lineage>
</organism>
<keyword evidence="1" id="KW-0732">Signal</keyword>
<comment type="caution">
    <text evidence="2">The sequence shown here is derived from an EMBL/GenBank/DDBJ whole genome shotgun (WGS) entry which is preliminary data.</text>
</comment>
<dbReference type="InterPro" id="IPR010466">
    <property type="entry name" value="DUF1058"/>
</dbReference>
<proteinExistence type="predicted"/>
<sequence length="179" mass="20150">MRLLLSLCLFSLLLPAPLFAQAADGDPPAVSEPQEVVRPGRTGLPLPRFVSLRASEVNLRAGPGFRYPVEWVYRRSGQPVEVIDEYETWRRIRDWEGTEGWVHQSMLQGTRTARVTREGLLLRRDAGDDAPPVARLEVGAIGQLRGCERTWCRLDFAGLQGWLPRDGFYGAYIDEASLE</sequence>
<evidence type="ECO:0000313" key="2">
    <source>
        <dbReference type="EMBL" id="MDF2096891.1"/>
    </source>
</evidence>